<dbReference type="EMBL" id="JAHMHS010000296">
    <property type="protein sequence ID" value="KAK1702947.1"/>
    <property type="molecule type" value="Genomic_DNA"/>
</dbReference>
<dbReference type="AlphaFoldDB" id="A0AAD8U6X2"/>
<proteinExistence type="predicted"/>
<evidence type="ECO:0000313" key="3">
    <source>
        <dbReference type="Proteomes" id="UP001244207"/>
    </source>
</evidence>
<dbReference type="GeneID" id="85399301"/>
<gene>
    <name evidence="2" type="ORF">BDZ83DRAFT_773192</name>
</gene>
<feature type="transmembrane region" description="Helical" evidence="1">
    <location>
        <begin position="260"/>
        <end position="283"/>
    </location>
</feature>
<organism evidence="2 3">
    <name type="scientific">Glomerella acutata</name>
    <name type="common">Colletotrichum acutatum</name>
    <dbReference type="NCBI Taxonomy" id="27357"/>
    <lineage>
        <taxon>Eukaryota</taxon>
        <taxon>Fungi</taxon>
        <taxon>Dikarya</taxon>
        <taxon>Ascomycota</taxon>
        <taxon>Pezizomycotina</taxon>
        <taxon>Sordariomycetes</taxon>
        <taxon>Hypocreomycetidae</taxon>
        <taxon>Glomerellales</taxon>
        <taxon>Glomerellaceae</taxon>
        <taxon>Colletotrichum</taxon>
        <taxon>Colletotrichum acutatum species complex</taxon>
    </lineage>
</organism>
<keyword evidence="1" id="KW-1133">Transmembrane helix</keyword>
<reference evidence="2" key="1">
    <citation type="submission" date="2021-12" db="EMBL/GenBank/DDBJ databases">
        <title>Comparative genomics, transcriptomics and evolutionary studies reveal genomic signatures of adaptation to plant cell wall in hemibiotrophic fungi.</title>
        <authorList>
            <consortium name="DOE Joint Genome Institute"/>
            <person name="Baroncelli R."/>
            <person name="Diaz J.F."/>
            <person name="Benocci T."/>
            <person name="Peng M."/>
            <person name="Battaglia E."/>
            <person name="Haridas S."/>
            <person name="Andreopoulos W."/>
            <person name="Labutti K."/>
            <person name="Pangilinan J."/>
            <person name="Floch G.L."/>
            <person name="Makela M.R."/>
            <person name="Henrissat B."/>
            <person name="Grigoriev I.V."/>
            <person name="Crouch J.A."/>
            <person name="De Vries R.P."/>
            <person name="Sukno S.A."/>
            <person name="Thon M.R."/>
        </authorList>
    </citation>
    <scope>NUCLEOTIDE SEQUENCE</scope>
    <source>
        <strain evidence="2">CBS 112980</strain>
    </source>
</reference>
<protein>
    <submittedName>
        <fullName evidence="2">Uncharacterized protein</fullName>
    </submittedName>
</protein>
<keyword evidence="3" id="KW-1185">Reference proteome</keyword>
<keyword evidence="1" id="KW-0472">Membrane</keyword>
<keyword evidence="1" id="KW-0812">Transmembrane</keyword>
<evidence type="ECO:0000313" key="2">
    <source>
        <dbReference type="EMBL" id="KAK1702947.1"/>
    </source>
</evidence>
<evidence type="ECO:0000256" key="1">
    <source>
        <dbReference type="SAM" id="Phobius"/>
    </source>
</evidence>
<sequence length="322" mass="35483">MEIYSKYEVPSDFYGVENTAQIANNPGTWTKSTKTTTFTSRVTAHKTYEALKTSIRVTTSSASSSVTPVHYSASRRFIQMINRTNPVLYIVPEGQLLETSFRGICPSGNCVDDCKNMSRVFQAVPDGLNIDPLRYGRPETQVSNVTLFGTCSNLEFATKFAVAERNTDFTPYFSTNDSRDLFNIAANMASCFAAATCEQTRKPTVCAEACSPSKLLSSPTAFDYEQESGFLNCVLRLCDHTCSLPYVNQDVLGIGVLISYYIQAVVLVICASAIVVSAGLQLWRASSAEKTIRDSLRSPLETFLRVQALFGTTEYDHASRPL</sequence>
<comment type="caution">
    <text evidence="2">The sequence shown here is derived from an EMBL/GenBank/DDBJ whole genome shotgun (WGS) entry which is preliminary data.</text>
</comment>
<accession>A0AAD8U6X2</accession>
<dbReference type="RefSeq" id="XP_060357209.1">
    <property type="nucleotide sequence ID" value="XM_060515403.1"/>
</dbReference>
<name>A0AAD8U6X2_GLOAC</name>
<dbReference type="Proteomes" id="UP001244207">
    <property type="component" value="Unassembled WGS sequence"/>
</dbReference>